<proteinExistence type="predicted"/>
<keyword evidence="2" id="KW-1185">Reference proteome</keyword>
<name>A0A934VUE2_9BACT</name>
<gene>
    <name evidence="1" type="ORF">JIN85_08450</name>
</gene>
<dbReference type="Proteomes" id="UP000603141">
    <property type="component" value="Unassembled WGS sequence"/>
</dbReference>
<organism evidence="1 2">
    <name type="scientific">Luteolibacter pohnpeiensis</name>
    <dbReference type="NCBI Taxonomy" id="454153"/>
    <lineage>
        <taxon>Bacteria</taxon>
        <taxon>Pseudomonadati</taxon>
        <taxon>Verrucomicrobiota</taxon>
        <taxon>Verrucomicrobiia</taxon>
        <taxon>Verrucomicrobiales</taxon>
        <taxon>Verrucomicrobiaceae</taxon>
        <taxon>Luteolibacter</taxon>
    </lineage>
</organism>
<dbReference type="AlphaFoldDB" id="A0A934VUE2"/>
<evidence type="ECO:0000313" key="2">
    <source>
        <dbReference type="Proteomes" id="UP000603141"/>
    </source>
</evidence>
<accession>A0A934VUE2</accession>
<comment type="caution">
    <text evidence="1">The sequence shown here is derived from an EMBL/GenBank/DDBJ whole genome shotgun (WGS) entry which is preliminary data.</text>
</comment>
<reference evidence="1" key="1">
    <citation type="submission" date="2021-01" db="EMBL/GenBank/DDBJ databases">
        <title>Modified the classification status of verrucomicrobia.</title>
        <authorList>
            <person name="Feng X."/>
        </authorList>
    </citation>
    <scope>NUCLEOTIDE SEQUENCE</scope>
    <source>
        <strain evidence="1">KCTC 22041</strain>
    </source>
</reference>
<dbReference type="EMBL" id="JAENIJ010000010">
    <property type="protein sequence ID" value="MBK1882442.1"/>
    <property type="molecule type" value="Genomic_DNA"/>
</dbReference>
<protein>
    <submittedName>
        <fullName evidence="1">Uncharacterized protein</fullName>
    </submittedName>
</protein>
<dbReference type="RefSeq" id="WP_200269588.1">
    <property type="nucleotide sequence ID" value="NZ_JAENIJ010000010.1"/>
</dbReference>
<evidence type="ECO:0000313" key="1">
    <source>
        <dbReference type="EMBL" id="MBK1882442.1"/>
    </source>
</evidence>
<sequence length="55" mass="6118">MKITHKTKNGETREALLKEYFITASLIALLKRVGEEAARARVSIQPAPALAKVRK</sequence>